<evidence type="ECO:0000256" key="7">
    <source>
        <dbReference type="ARBA" id="ARBA00022723"/>
    </source>
</evidence>
<dbReference type="eggNOG" id="KOG0206">
    <property type="taxonomic scope" value="Eukaryota"/>
</dbReference>
<dbReference type="Pfam" id="PF16209">
    <property type="entry name" value="PhoLip_ATPase_N"/>
    <property type="match status" value="1"/>
</dbReference>
<dbReference type="FunFam" id="3.40.1110.10:FF:000087">
    <property type="entry name" value="Phospholipid-transporting ATPase"/>
    <property type="match status" value="1"/>
</dbReference>
<dbReference type="Pfam" id="PF16212">
    <property type="entry name" value="PhoLip_ATPase_C"/>
    <property type="match status" value="1"/>
</dbReference>
<comment type="subcellular location">
    <subcellularLocation>
        <location evidence="2">Endoplasmic reticulum membrane</location>
        <topology evidence="2">Multi-pass membrane protein</topology>
    </subcellularLocation>
    <subcellularLocation>
        <location evidence="21">Membrane</location>
        <topology evidence="21">Multi-pass membrane protein</topology>
    </subcellularLocation>
</comment>
<comment type="similarity">
    <text evidence="3 21">Belongs to the cation transport ATPase (P-type) (TC 3.A.3) family. Type IV subfamily.</text>
</comment>
<feature type="binding site" evidence="19">
    <location>
        <position position="561"/>
    </location>
    <ligand>
        <name>ATP</name>
        <dbReference type="ChEBI" id="CHEBI:30616"/>
    </ligand>
</feature>
<dbReference type="GO" id="GO:0045332">
    <property type="term" value="P:phospholipid translocation"/>
    <property type="evidence" value="ECO:0000318"/>
    <property type="project" value="GO_Central"/>
</dbReference>
<feature type="binding site" evidence="20">
    <location>
        <position position="560"/>
    </location>
    <ligand>
        <name>Mg(2+)</name>
        <dbReference type="ChEBI" id="CHEBI:18420"/>
    </ligand>
</feature>
<feature type="transmembrane region" description="Helical" evidence="21">
    <location>
        <begin position="1228"/>
        <end position="1248"/>
    </location>
</feature>
<evidence type="ECO:0000256" key="1">
    <source>
        <dbReference type="ARBA" id="ARBA00001946"/>
    </source>
</evidence>
<dbReference type="GO" id="GO:0005789">
    <property type="term" value="C:endoplasmic reticulum membrane"/>
    <property type="evidence" value="ECO:0007669"/>
    <property type="project" value="UniProtKB-SubCell"/>
</dbReference>
<feature type="active site" description="4-aspartylphosphate intermediate" evidence="18">
    <location>
        <position position="560"/>
    </location>
</feature>
<dbReference type="GeneID" id="7048578"/>
<evidence type="ECO:0000256" key="3">
    <source>
        <dbReference type="ARBA" id="ARBA00008109"/>
    </source>
</evidence>
<protein>
    <recommendedName>
        <fullName evidence="21">Phospholipid-transporting ATPase</fullName>
        <ecNumber evidence="21">7.6.2.1</ecNumber>
    </recommendedName>
</protein>
<keyword evidence="14 21" id="KW-0472">Membrane</keyword>
<feature type="transmembrane region" description="Helical" evidence="21">
    <location>
        <begin position="1126"/>
        <end position="1147"/>
    </location>
</feature>
<evidence type="ECO:0000256" key="8">
    <source>
        <dbReference type="ARBA" id="ARBA00022741"/>
    </source>
</evidence>
<dbReference type="GO" id="GO:0005886">
    <property type="term" value="C:plasma membrane"/>
    <property type="evidence" value="ECO:0000318"/>
    <property type="project" value="GO_Central"/>
</dbReference>
<dbReference type="InterPro" id="IPR023299">
    <property type="entry name" value="ATPase_P-typ_cyto_dom_N"/>
</dbReference>
<evidence type="ECO:0000313" key="25">
    <source>
        <dbReference type="JaponicusDB" id="SJAG_02897"/>
    </source>
</evidence>
<dbReference type="GO" id="GO:0016887">
    <property type="term" value="F:ATP hydrolysis activity"/>
    <property type="evidence" value="ECO:0007669"/>
    <property type="project" value="InterPro"/>
</dbReference>
<evidence type="ECO:0000259" key="22">
    <source>
        <dbReference type="Pfam" id="PF16209"/>
    </source>
</evidence>
<keyword evidence="4" id="KW-0813">Transport</keyword>
<comment type="cofactor">
    <cofactor evidence="1 20">
        <name>Mg(2+)</name>
        <dbReference type="ChEBI" id="CHEBI:18420"/>
    </cofactor>
</comment>
<keyword evidence="10 19" id="KW-0067">ATP-binding</keyword>
<dbReference type="SUPFAM" id="SSF81653">
    <property type="entry name" value="Calcium ATPase, transduction domain A"/>
    <property type="match status" value="1"/>
</dbReference>
<feature type="binding site" evidence="19">
    <location>
        <position position="989"/>
    </location>
    <ligand>
        <name>ATP</name>
        <dbReference type="ChEBI" id="CHEBI:30616"/>
    </ligand>
</feature>
<dbReference type="SUPFAM" id="SSF81660">
    <property type="entry name" value="Metal cation-transporting ATPase, ATP-binding domain N"/>
    <property type="match status" value="1"/>
</dbReference>
<keyword evidence="7 20" id="KW-0479">Metal-binding</keyword>
<dbReference type="GO" id="GO:0140326">
    <property type="term" value="F:ATPase-coupled intramembrane lipid transporter activity"/>
    <property type="evidence" value="ECO:0000318"/>
    <property type="project" value="GO_Central"/>
</dbReference>
<dbReference type="InterPro" id="IPR023214">
    <property type="entry name" value="HAD_sf"/>
</dbReference>
<dbReference type="GO" id="GO:0090556">
    <property type="term" value="F:phosphatidylserine floppase activity"/>
    <property type="evidence" value="ECO:0007669"/>
    <property type="project" value="RHEA"/>
</dbReference>
<feature type="binding site" evidence="19">
    <location>
        <position position="732"/>
    </location>
    <ligand>
        <name>ATP</name>
        <dbReference type="ChEBI" id="CHEBI:30616"/>
    </ligand>
</feature>
<dbReference type="STRING" id="402676.B6K1G8"/>
<evidence type="ECO:0000256" key="6">
    <source>
        <dbReference type="ARBA" id="ARBA00022692"/>
    </source>
</evidence>
<dbReference type="NCBIfam" id="TIGR01494">
    <property type="entry name" value="ATPase_P-type"/>
    <property type="match status" value="1"/>
</dbReference>
<dbReference type="InterPro" id="IPR008250">
    <property type="entry name" value="ATPase_P-typ_transduc_dom_A_sf"/>
</dbReference>
<dbReference type="FunFam" id="3.40.50.1000:FF:000001">
    <property type="entry name" value="Phospholipid-transporting ATPase IC"/>
    <property type="match status" value="1"/>
</dbReference>
<dbReference type="EC" id="7.6.2.1" evidence="21"/>
<proteinExistence type="inferred from homology"/>
<keyword evidence="11 20" id="KW-0460">Magnesium</keyword>
<keyword evidence="8 19" id="KW-0547">Nucleotide-binding</keyword>
<feature type="binding site" evidence="20">
    <location>
        <position position="986"/>
    </location>
    <ligand>
        <name>Mg(2+)</name>
        <dbReference type="ChEBI" id="CHEBI:18420"/>
    </ligand>
</feature>
<dbReference type="SUPFAM" id="SSF56784">
    <property type="entry name" value="HAD-like"/>
    <property type="match status" value="1"/>
</dbReference>
<dbReference type="InterPro" id="IPR032630">
    <property type="entry name" value="P_typ_ATPase_c"/>
</dbReference>
<feature type="binding site" evidence="19">
    <location>
        <position position="562"/>
    </location>
    <ligand>
        <name>ATP</name>
        <dbReference type="ChEBI" id="CHEBI:30616"/>
    </ligand>
</feature>
<gene>
    <name evidence="25" type="primary">dnf2</name>
    <name evidence="24" type="ORF">SJAG_02897</name>
</gene>
<dbReference type="OMA" id="QALRCGR"/>
<dbReference type="Gene3D" id="2.70.150.10">
    <property type="entry name" value="Calcium-transporting ATPase, cytoplasmic transduction domain A"/>
    <property type="match status" value="1"/>
</dbReference>
<evidence type="ECO:0000256" key="11">
    <source>
        <dbReference type="ARBA" id="ARBA00022842"/>
    </source>
</evidence>
<feature type="binding site" evidence="19">
    <location>
        <position position="755"/>
    </location>
    <ligand>
        <name>ATP</name>
        <dbReference type="ChEBI" id="CHEBI:30616"/>
    </ligand>
</feature>
<evidence type="ECO:0000256" key="21">
    <source>
        <dbReference type="RuleBase" id="RU362033"/>
    </source>
</evidence>
<feature type="binding site" evidence="19">
    <location>
        <position position="990"/>
    </location>
    <ligand>
        <name>ATP</name>
        <dbReference type="ChEBI" id="CHEBI:30616"/>
    </ligand>
</feature>
<feature type="binding site" evidence="19">
    <location>
        <position position="966"/>
    </location>
    <ligand>
        <name>ATP</name>
        <dbReference type="ChEBI" id="CHEBI:30616"/>
    </ligand>
</feature>
<evidence type="ECO:0000256" key="12">
    <source>
        <dbReference type="ARBA" id="ARBA00022967"/>
    </source>
</evidence>
<dbReference type="OrthoDB" id="377733at2759"/>
<evidence type="ECO:0000256" key="13">
    <source>
        <dbReference type="ARBA" id="ARBA00022989"/>
    </source>
</evidence>
<evidence type="ECO:0000259" key="23">
    <source>
        <dbReference type="Pfam" id="PF16212"/>
    </source>
</evidence>
<accession>B6K1G8</accession>
<dbReference type="GO" id="GO:0000287">
    <property type="term" value="F:magnesium ion binding"/>
    <property type="evidence" value="ECO:0007669"/>
    <property type="project" value="UniProtKB-UniRule"/>
</dbReference>
<feature type="binding site" evidence="19">
    <location>
        <position position="691"/>
    </location>
    <ligand>
        <name>ATP</name>
        <dbReference type="ChEBI" id="CHEBI:30616"/>
    </ligand>
</feature>
<feature type="transmembrane region" description="Helical" evidence="21">
    <location>
        <begin position="134"/>
        <end position="153"/>
    </location>
</feature>
<sequence length="1375" mass="156173">MDPFEDSLRKSEGKTKWQTYKTKIRVFLRRYHLVAEDAWRDDEDVENELHKDLLSRVKPRTLFFNLPLPETEKDDTDQPKMWYPRNKVRTAKYTPINFLPKNIFLQFQNVANLFFLFLVVLQCFSMFGSQVSPGLAAVPLIIVIGITAVKDGIEDFRRSMLDISLNNTPTLQLSPYNNVNTRSEYISYWRRFKKRISAIVRKLMMKREEKRRSKKHTEDVPMRDLNATSRPSYESYFRESVDIRASIDSHAANPFADPKGRRTAQMDIVDPFSQIDNPADFKKAYWKDLRVGDFVKICENDEIPADIAILNTSENDGVCYLETKNLDGETNLKPRRALQCGSNVKSAEDCLRSHFWVESEPPQPNLYEYNGACKCLPHFASGARDPTVLSEPISIETVLLRGSVLRNTKWVIGVVIFTGSDTKIMLNSGAPPLKRSKITRSLNWNVCLNFILLFSMCIICAIVDGFNWRGTRRSSYYFEYGSLGGTPVNNGIITFFTGVILFQNIVPISLYISIEIVKTFQAIFIFLDKDMYFEKLKYPCTPKSWSISDDLGQVEYIFSDKTGTLTQNVMEFKKCTINGIAYGEAFTEAMAGVAKREGRDAEELVQQKQAFIERDRVQMISQLRSLHDNKYLFDDDLTFVSSRFAHDLGGRTSKEQAKACREFFLSLALCHSIVADRVGDRLIYKAQSPDEEALVGTARDMGFVFLDRRKNTMAIRCMGETLRFKLLETLEFTSARKRMSVVIRTPDKRYLLICKGADSIIYDRLVPDSQAELKKVTSEHLNVFGSEGLRTLCLAKRELTEEEYYTWKEKYDVATSAIVDREAQTEEVASLLESNLVLLGGTAIEDRLQEGVPDSIALLAINIGYSCNLLETSMEIITLTPEGDTTVPELEAVLSDYLYKYFGLSGSEEELESAKRDHNPPLPTHALVVDGQTLKLVLEEPLRDKFLLLCKNCKSVLCCRVSPAQKASVVEMVKNGLGVMTLSIGDGANDVAMIQKADIGIGIVGEEGRAAAMAADYAIAQFRYLSKLVLVHGRWDYNRTAEMVNNFFYKSIVWTFTLFWYQIFNGFDANYLFDYTYIMLFNIVFSSLPVIVMGVYDQDVSAEMSLRIPQLYKRGILGLNSRRQIFLGYVIDGLYQSAVCFFFGYLVIADTPASARNGRDTAGREDLGVYVAAPTILVINTYVVLNQSNWDIFTLCIWMLSVLTFWFWTGVYSQSKYTAEFYKSASRIWGTVNFWAVVFGSAATCLYPKFMFMTIQKMFWPYDVDLVREAIVCNRIHLIEHESDIDNTVTEIPITSTEWNSSTLNVPYDISAMNKKDDTVTDAQSMSLVPSAVASSAPAYEEEMPPNVFANGYHSSTLSQLAQLDPSLSPDTSLR</sequence>
<dbReference type="RefSeq" id="XP_002174082.1">
    <property type="nucleotide sequence ID" value="XM_002174046.1"/>
</dbReference>
<evidence type="ECO:0000256" key="14">
    <source>
        <dbReference type="ARBA" id="ARBA00023136"/>
    </source>
</evidence>
<feature type="domain" description="P-type ATPase N-terminal" evidence="22">
    <location>
        <begin position="78"/>
        <end position="126"/>
    </location>
</feature>
<keyword evidence="6 21" id="KW-0812">Transmembrane</keyword>
<dbReference type="InterPro" id="IPR032631">
    <property type="entry name" value="P-type_ATPase_N"/>
</dbReference>
<organism evidence="24 26">
    <name type="scientific">Schizosaccharomyces japonicus (strain yFS275 / FY16936)</name>
    <name type="common">Fission yeast</name>
    <dbReference type="NCBI Taxonomy" id="402676"/>
    <lineage>
        <taxon>Eukaryota</taxon>
        <taxon>Fungi</taxon>
        <taxon>Dikarya</taxon>
        <taxon>Ascomycota</taxon>
        <taxon>Taphrinomycotina</taxon>
        <taxon>Schizosaccharomycetes</taxon>
        <taxon>Schizosaccharomycetales</taxon>
        <taxon>Schizosaccharomycetaceae</taxon>
        <taxon>Schizosaccharomyces</taxon>
    </lineage>
</organism>
<dbReference type="InterPro" id="IPR018303">
    <property type="entry name" value="ATPase_P-typ_P_site"/>
</dbReference>
<dbReference type="PANTHER" id="PTHR24092:SF180">
    <property type="entry name" value="PHOSPHOLIPID-TRANSPORTING ATPASE DNF1-RELATED"/>
    <property type="match status" value="1"/>
</dbReference>
<dbReference type="CDD" id="cd02073">
    <property type="entry name" value="P-type_ATPase_APLT_Dnf-like"/>
    <property type="match status" value="1"/>
</dbReference>
<dbReference type="Proteomes" id="UP000001744">
    <property type="component" value="Unassembled WGS sequence"/>
</dbReference>
<evidence type="ECO:0000256" key="4">
    <source>
        <dbReference type="ARBA" id="ARBA00022448"/>
    </source>
</evidence>
<dbReference type="InterPro" id="IPR001757">
    <property type="entry name" value="P_typ_ATPase"/>
</dbReference>
<feature type="transmembrane region" description="Helical" evidence="21">
    <location>
        <begin position="1167"/>
        <end position="1185"/>
    </location>
</feature>
<evidence type="ECO:0000256" key="18">
    <source>
        <dbReference type="PIRSR" id="PIRSR606539-1"/>
    </source>
</evidence>
<evidence type="ECO:0000256" key="5">
    <source>
        <dbReference type="ARBA" id="ARBA00022553"/>
    </source>
</evidence>
<dbReference type="Gene3D" id="3.40.1110.10">
    <property type="entry name" value="Calcium-transporting ATPase, cytoplasmic domain N"/>
    <property type="match status" value="1"/>
</dbReference>
<evidence type="ECO:0000256" key="16">
    <source>
        <dbReference type="ARBA" id="ARBA00049128"/>
    </source>
</evidence>
<feature type="binding site" evidence="19">
    <location>
        <position position="560"/>
    </location>
    <ligand>
        <name>ATP</name>
        <dbReference type="ChEBI" id="CHEBI:30616"/>
    </ligand>
</feature>
<keyword evidence="26" id="KW-1185">Reference proteome</keyword>
<evidence type="ECO:0000256" key="10">
    <source>
        <dbReference type="ARBA" id="ARBA00022840"/>
    </source>
</evidence>
<dbReference type="GO" id="GO:0034203">
    <property type="term" value="P:glycolipid translocation"/>
    <property type="evidence" value="ECO:0007669"/>
    <property type="project" value="EnsemblFungi"/>
</dbReference>
<dbReference type="NCBIfam" id="TIGR01652">
    <property type="entry name" value="ATPase-Plipid"/>
    <property type="match status" value="1"/>
</dbReference>
<feature type="transmembrane region" description="Helical" evidence="21">
    <location>
        <begin position="1192"/>
        <end position="1208"/>
    </location>
</feature>
<evidence type="ECO:0000313" key="24">
    <source>
        <dbReference type="EMBL" id="EEB07789.1"/>
    </source>
</evidence>
<dbReference type="GO" id="GO:0005524">
    <property type="term" value="F:ATP binding"/>
    <property type="evidence" value="ECO:0007669"/>
    <property type="project" value="UniProtKB-UniRule"/>
</dbReference>
<dbReference type="VEuPathDB" id="FungiDB:SJAG_02897"/>
<feature type="binding site" evidence="20">
    <location>
        <position position="990"/>
    </location>
    <ligand>
        <name>Mg(2+)</name>
        <dbReference type="ChEBI" id="CHEBI:18420"/>
    </ligand>
</feature>
<evidence type="ECO:0000256" key="15">
    <source>
        <dbReference type="ARBA" id="ARBA00034036"/>
    </source>
</evidence>
<dbReference type="InterPro" id="IPR023298">
    <property type="entry name" value="ATPase_P-typ_TM_dom_sf"/>
</dbReference>
<evidence type="ECO:0000256" key="19">
    <source>
        <dbReference type="PIRSR" id="PIRSR606539-2"/>
    </source>
</evidence>
<feature type="transmembrane region" description="Helical" evidence="21">
    <location>
        <begin position="1075"/>
        <end position="1096"/>
    </location>
</feature>
<keyword evidence="12 21" id="KW-1278">Translocase</keyword>
<evidence type="ECO:0000256" key="2">
    <source>
        <dbReference type="ARBA" id="ARBA00004477"/>
    </source>
</evidence>
<dbReference type="InterPro" id="IPR006539">
    <property type="entry name" value="P-type_ATPase_IV"/>
</dbReference>
<reference evidence="24 26" key="1">
    <citation type="journal article" date="2011" name="Science">
        <title>Comparative functional genomics of the fission yeasts.</title>
        <authorList>
            <person name="Rhind N."/>
            <person name="Chen Z."/>
            <person name="Yassour M."/>
            <person name="Thompson D.A."/>
            <person name="Haas B.J."/>
            <person name="Habib N."/>
            <person name="Wapinski I."/>
            <person name="Roy S."/>
            <person name="Lin M.F."/>
            <person name="Heiman D.I."/>
            <person name="Young S.K."/>
            <person name="Furuya K."/>
            <person name="Guo Y."/>
            <person name="Pidoux A."/>
            <person name="Chen H.M."/>
            <person name="Robbertse B."/>
            <person name="Goldberg J.M."/>
            <person name="Aoki K."/>
            <person name="Bayne E.H."/>
            <person name="Berlin A.M."/>
            <person name="Desjardins C.A."/>
            <person name="Dobbs E."/>
            <person name="Dukaj L."/>
            <person name="Fan L."/>
            <person name="FitzGerald M.G."/>
            <person name="French C."/>
            <person name="Gujja S."/>
            <person name="Hansen K."/>
            <person name="Keifenheim D."/>
            <person name="Levin J.Z."/>
            <person name="Mosher R.A."/>
            <person name="Mueller C.A."/>
            <person name="Pfiffner J."/>
            <person name="Priest M."/>
            <person name="Russ C."/>
            <person name="Smialowska A."/>
            <person name="Swoboda P."/>
            <person name="Sykes S.M."/>
            <person name="Vaughn M."/>
            <person name="Vengrova S."/>
            <person name="Yoder R."/>
            <person name="Zeng Q."/>
            <person name="Allshire R."/>
            <person name="Baulcombe D."/>
            <person name="Birren B.W."/>
            <person name="Brown W."/>
            <person name="Ekwall K."/>
            <person name="Kellis M."/>
            <person name="Leatherwood J."/>
            <person name="Levin H."/>
            <person name="Margalit H."/>
            <person name="Martienssen R."/>
            <person name="Nieduszynski C.A."/>
            <person name="Spatafora J.W."/>
            <person name="Friedman N."/>
            <person name="Dalgaard J.Z."/>
            <person name="Baumann P."/>
            <person name="Niki H."/>
            <person name="Regev A."/>
            <person name="Nusbaum C."/>
        </authorList>
    </citation>
    <scope>NUCLEOTIDE SEQUENCE [LARGE SCALE GENOMIC DNA]</scope>
    <source>
        <strain evidence="26">yFS275 / FY16936</strain>
    </source>
</reference>
<dbReference type="PRINTS" id="PR00119">
    <property type="entry name" value="CATATPASE"/>
</dbReference>
<comment type="catalytic activity">
    <reaction evidence="16">
        <text>a 1,2-diacyl-sn-glycero-3-phosphoethanolamine(out) + ATP + H2O = a 1,2-diacyl-sn-glycero-3-phosphoethanolamine(in) + ADP + phosphate + H(+)</text>
        <dbReference type="Rhea" id="RHEA:66132"/>
        <dbReference type="ChEBI" id="CHEBI:15377"/>
        <dbReference type="ChEBI" id="CHEBI:15378"/>
        <dbReference type="ChEBI" id="CHEBI:30616"/>
        <dbReference type="ChEBI" id="CHEBI:43474"/>
        <dbReference type="ChEBI" id="CHEBI:64612"/>
        <dbReference type="ChEBI" id="CHEBI:456216"/>
    </reaction>
    <physiologicalReaction direction="left-to-right" evidence="16">
        <dbReference type="Rhea" id="RHEA:66133"/>
    </physiologicalReaction>
</comment>
<evidence type="ECO:0000256" key="9">
    <source>
        <dbReference type="ARBA" id="ARBA00022824"/>
    </source>
</evidence>
<dbReference type="EMBL" id="KE651166">
    <property type="protein sequence ID" value="EEB07789.1"/>
    <property type="molecule type" value="Genomic_DNA"/>
</dbReference>
<keyword evidence="13 21" id="KW-1133">Transmembrane helix</keyword>
<feature type="binding site" evidence="20">
    <location>
        <position position="562"/>
    </location>
    <ligand>
        <name>Mg(2+)</name>
        <dbReference type="ChEBI" id="CHEBI:18420"/>
    </ligand>
</feature>
<comment type="catalytic activity">
    <reaction evidence="15 21">
        <text>ATP + H2O + phospholipidSide 1 = ADP + phosphate + phospholipidSide 2.</text>
        <dbReference type="EC" id="7.6.2.1"/>
    </reaction>
</comment>
<name>B6K1G8_SCHJY</name>
<evidence type="ECO:0000313" key="26">
    <source>
        <dbReference type="Proteomes" id="UP000001744"/>
    </source>
</evidence>
<dbReference type="InterPro" id="IPR036412">
    <property type="entry name" value="HAD-like_sf"/>
</dbReference>
<keyword evidence="5" id="KW-0597">Phosphoprotein</keyword>
<keyword evidence="9" id="KW-0256">Endoplasmic reticulum</keyword>
<dbReference type="Gene3D" id="3.40.50.1000">
    <property type="entry name" value="HAD superfamily/HAD-like"/>
    <property type="match status" value="1"/>
</dbReference>
<evidence type="ECO:0000256" key="20">
    <source>
        <dbReference type="PIRSR" id="PIRSR606539-3"/>
    </source>
</evidence>
<dbReference type="PROSITE" id="PS00154">
    <property type="entry name" value="ATPASE_E1_E2"/>
    <property type="match status" value="1"/>
</dbReference>
<feature type="domain" description="P-type ATPase C-terminal" evidence="23">
    <location>
        <begin position="1012"/>
        <end position="1261"/>
    </location>
</feature>
<dbReference type="PANTHER" id="PTHR24092">
    <property type="entry name" value="PROBABLE PHOSPHOLIPID-TRANSPORTING ATPASE"/>
    <property type="match status" value="1"/>
</dbReference>
<feature type="transmembrane region" description="Helical" evidence="21">
    <location>
        <begin position="450"/>
        <end position="468"/>
    </location>
</feature>
<feature type="binding site" evidence="19">
    <location>
        <position position="960"/>
    </location>
    <ligand>
        <name>ATP</name>
        <dbReference type="ChEBI" id="CHEBI:30616"/>
    </ligand>
</feature>
<evidence type="ECO:0000256" key="17">
    <source>
        <dbReference type="ARBA" id="ARBA00051303"/>
    </source>
</evidence>
<feature type="binding site" evidence="19">
    <location>
        <position position="790"/>
    </location>
    <ligand>
        <name>ATP</name>
        <dbReference type="ChEBI" id="CHEBI:30616"/>
    </ligand>
</feature>
<dbReference type="SUPFAM" id="SSF81665">
    <property type="entry name" value="Calcium ATPase, transmembrane domain M"/>
    <property type="match status" value="1"/>
</dbReference>
<feature type="transmembrane region" description="Helical" evidence="21">
    <location>
        <begin position="1047"/>
        <end position="1063"/>
    </location>
</feature>
<dbReference type="Pfam" id="PF13246">
    <property type="entry name" value="Cation_ATPase"/>
    <property type="match status" value="1"/>
</dbReference>
<dbReference type="HOGENOM" id="CLU_000846_0_0_1"/>
<comment type="catalytic activity">
    <reaction evidence="17">
        <text>a 1,2-diacyl-sn-glycero-3-phospho-L-serine(out) + ATP + H2O = a 1,2-diacyl-sn-glycero-3-phospho-L-serine(in) + ADP + phosphate + H(+)</text>
        <dbReference type="Rhea" id="RHEA:38567"/>
        <dbReference type="ChEBI" id="CHEBI:15377"/>
        <dbReference type="ChEBI" id="CHEBI:15378"/>
        <dbReference type="ChEBI" id="CHEBI:30616"/>
        <dbReference type="ChEBI" id="CHEBI:43474"/>
        <dbReference type="ChEBI" id="CHEBI:57262"/>
        <dbReference type="ChEBI" id="CHEBI:456216"/>
    </reaction>
    <physiologicalReaction direction="left-to-right" evidence="17">
        <dbReference type="Rhea" id="RHEA:38568"/>
    </physiologicalReaction>
</comment>
<dbReference type="GO" id="GO:0140351">
    <property type="term" value="F:glycosylceramide flippase activity"/>
    <property type="evidence" value="ECO:0007669"/>
    <property type="project" value="EnsemblFungi"/>
</dbReference>
<dbReference type="JaponicusDB" id="SJAG_02897">
    <property type="gene designation" value="dnf2"/>
</dbReference>